<dbReference type="PANTHER" id="PTHR13723:SF275">
    <property type="entry name" value="STALL, ISOFORM C"/>
    <property type="match status" value="1"/>
</dbReference>
<keyword evidence="5" id="KW-0482">Metalloprotease</keyword>
<dbReference type="OrthoDB" id="9942326at2759"/>
<dbReference type="Pfam" id="PF25379">
    <property type="entry name" value="Adt-1"/>
    <property type="match status" value="1"/>
</dbReference>
<feature type="binding site" evidence="8">
    <location>
        <position position="426"/>
    </location>
    <ligand>
        <name>Zn(2+)</name>
        <dbReference type="ChEBI" id="CHEBI:29105"/>
        <note>catalytic</note>
    </ligand>
</feature>
<evidence type="ECO:0000259" key="9">
    <source>
        <dbReference type="PROSITE" id="PS50215"/>
    </source>
</evidence>
<dbReference type="VEuPathDB" id="VectorBase:AAEL010084"/>
<dbReference type="GO" id="GO:0046872">
    <property type="term" value="F:metal ion binding"/>
    <property type="evidence" value="ECO:0007669"/>
    <property type="project" value="UniProtKB-KW"/>
</dbReference>
<gene>
    <name evidence="10" type="primary">5572868</name>
</gene>
<dbReference type="PANTHER" id="PTHR13723">
    <property type="entry name" value="ADAMTS A DISINTEGRIN AND METALLOPROTEASE WITH THROMBOSPONDIN MOTIFS PROTEASE"/>
    <property type="match status" value="1"/>
</dbReference>
<feature type="binding site" evidence="8">
    <location>
        <position position="432"/>
    </location>
    <ligand>
        <name>Zn(2+)</name>
        <dbReference type="ChEBI" id="CHEBI:29105"/>
        <note>catalytic</note>
    </ligand>
</feature>
<dbReference type="GO" id="GO:0031012">
    <property type="term" value="C:extracellular matrix"/>
    <property type="evidence" value="ECO:0007669"/>
    <property type="project" value="TreeGrafter"/>
</dbReference>
<dbReference type="Pfam" id="PF17771">
    <property type="entry name" value="ADAMTS_CR_2"/>
    <property type="match status" value="1"/>
</dbReference>
<dbReference type="GO" id="GO:0006508">
    <property type="term" value="P:proteolysis"/>
    <property type="evidence" value="ECO:0007669"/>
    <property type="project" value="UniProtKB-KW"/>
</dbReference>
<dbReference type="GO" id="GO:0030198">
    <property type="term" value="P:extracellular matrix organization"/>
    <property type="evidence" value="ECO:0007669"/>
    <property type="project" value="TreeGrafter"/>
</dbReference>
<dbReference type="EnsemblMetazoa" id="AAEL010084-RA">
    <property type="protein sequence ID" value="AAEL010084-PA"/>
    <property type="gene ID" value="AAEL010084"/>
</dbReference>
<protein>
    <recommendedName>
        <fullName evidence="9">Peptidase M12B domain-containing protein</fullName>
    </recommendedName>
</protein>
<evidence type="ECO:0000313" key="10">
    <source>
        <dbReference type="EnsemblMetazoa" id="AAEL010084-PB"/>
    </source>
</evidence>
<sequence>MLLRYRWLPQRLVRRRQFCPTWDGFSVKMLCIVVFLVAIRAVDHRDVGVNCFHLDVQKVNHIVLDNEKVDKSNLHRYLREHEHSFLFGKESTNDFSIVSVRRRKRTTRSTEKLIEFNISDSTDESFLIKLRKSNILIDDSFALIESYDNSTQLLDDSYQLVQKFADCFYRNDYAAFDLCEGEARGLIKLNNSDLILHPLPERFGANNHVLINKNRTTNLTTAHVNQTDKNVIFEPDMSHYEPTYFSMPSKDRSKRHIGNIKVPDTLHVETAIFIDKDLYQHMSKNFPKNTEAHLIRFVLAMVNGVQLLYNHPSLGHPINFILKRLEILHNDPKDLRRSSDIDVYLNSFCGWQRKLNPISDADPVHFDHAVILTGLDLYVVSKTGKVSNQVVGLAPVAGMCTMTSSCTINEGKHFESVFVVSHEIGHNLGMRHDTSENNCDPSQYIMSPTLGSGKITWSTCSRNYLSSFLKTSQAVCLFDRGHFGPSLDHAAQGMLPGERFDADQQCMLKYGKDSIRSQAQHVADICRDLHCQRDRYTWTSHPALEGTACGTLMWCRSGACVSKIPGLTIQSSGKHITAFKTIDKKAFIEGLKFASLKQDTARTLNTIPTWDAWGDPTECESGCLYGESGRLKEGSVGLRQYSRICLDKRNSCIGSNKKYETCIAKQCYNIARTTILDFANQICDRAKAFDSDIRGIGIQKVAEDPEEACKIFCETKSGDPKTKSWIFPDGTTCRVRSSDFDDYFYCISGRCQKFSCNGSLENFYRIDPMFCPESSISPDRASNSIQQENGRDYKSLNLVHDAHQTTRKLENVTQNSVFYNYPERRRIPEANFYKADNYGRWRVRQFEPEKYDKLSQLQSRKNQWDIKSGCHFSCMEKSKGIQIVASRMDIRTSIQLCTPNTIACDKVLTTYEYATRLCKRYQQKVRGLSGVGMQIAPSVEDPDRSCRIACQDNFIRHRFYLVNGEQGHFPFGARCNHDEPNRYCVNGKCLRFGEDDTPLNESYNSLAHLRTKRTARRIKRHFEFFSPINVTERISQEYIENLIANMNFARNTDEIFEDNIDFRNPIYFSP</sequence>
<dbReference type="PROSITE" id="PS50215">
    <property type="entry name" value="ADAM_MEPRO"/>
    <property type="match status" value="1"/>
</dbReference>
<keyword evidence="6" id="KW-1015">Disulfide bond</keyword>
<reference evidence="10" key="2">
    <citation type="submission" date="2025-05" db="UniProtKB">
        <authorList>
            <consortium name="EnsemblMetazoa"/>
        </authorList>
    </citation>
    <scope>IDENTIFICATION</scope>
    <source>
        <strain evidence="10">LVP_AGWG</strain>
    </source>
</reference>
<dbReference type="Gene3D" id="3.40.1620.60">
    <property type="match status" value="1"/>
</dbReference>
<keyword evidence="4 8" id="KW-0862">Zinc</keyword>
<feature type="binding site" evidence="8">
    <location>
        <position position="422"/>
    </location>
    <ligand>
        <name>Zn(2+)</name>
        <dbReference type="ChEBI" id="CHEBI:29105"/>
        <note>catalytic</note>
    </ligand>
</feature>
<name>A0A1S4FP70_AEDAE</name>
<keyword evidence="7" id="KW-0325">Glycoprotein</keyword>
<dbReference type="SUPFAM" id="SSF55486">
    <property type="entry name" value="Metalloproteases ('zincins'), catalytic domain"/>
    <property type="match status" value="1"/>
</dbReference>
<dbReference type="Gene3D" id="3.40.390.10">
    <property type="entry name" value="Collagenase (Catalytic Domain)"/>
    <property type="match status" value="1"/>
</dbReference>
<evidence type="ECO:0000313" key="11">
    <source>
        <dbReference type="Proteomes" id="UP000008820"/>
    </source>
</evidence>
<feature type="domain" description="Peptidase M12B" evidence="9">
    <location>
        <begin position="266"/>
        <end position="481"/>
    </location>
</feature>
<dbReference type="InterPro" id="IPR050439">
    <property type="entry name" value="ADAMTS_ADAMTS-like"/>
</dbReference>
<evidence type="ECO:0000256" key="7">
    <source>
        <dbReference type="ARBA" id="ARBA00023180"/>
    </source>
</evidence>
<evidence type="ECO:0000256" key="3">
    <source>
        <dbReference type="ARBA" id="ARBA00022801"/>
    </source>
</evidence>
<dbReference type="EnsemblMetazoa" id="AAEL010084-RB">
    <property type="protein sequence ID" value="AAEL010084-PB"/>
    <property type="gene ID" value="AAEL010084"/>
</dbReference>
<keyword evidence="11" id="KW-1185">Reference proteome</keyword>
<dbReference type="Pfam" id="PF01421">
    <property type="entry name" value="Reprolysin"/>
    <property type="match status" value="1"/>
</dbReference>
<keyword evidence="1" id="KW-0645">Protease</keyword>
<evidence type="ECO:0000256" key="4">
    <source>
        <dbReference type="ARBA" id="ARBA00022833"/>
    </source>
</evidence>
<dbReference type="GO" id="GO:0004222">
    <property type="term" value="F:metalloendopeptidase activity"/>
    <property type="evidence" value="ECO:0007669"/>
    <property type="project" value="InterPro"/>
</dbReference>
<dbReference type="InterPro" id="IPR041645">
    <property type="entry name" value="ADAMTS_CR_2"/>
</dbReference>
<dbReference type="AlphaFoldDB" id="A0A1S4FP70"/>
<evidence type="ECO:0000256" key="5">
    <source>
        <dbReference type="ARBA" id="ARBA00023049"/>
    </source>
</evidence>
<dbReference type="InterPro" id="IPR024079">
    <property type="entry name" value="MetalloPept_cat_dom_sf"/>
</dbReference>
<dbReference type="CDD" id="cd04273">
    <property type="entry name" value="ZnMc_ADAMTS_like"/>
    <property type="match status" value="1"/>
</dbReference>
<dbReference type="InterPro" id="IPR057401">
    <property type="entry name" value="Adt-1/2-like_dom"/>
</dbReference>
<accession>A0A1S4FP70</accession>
<keyword evidence="3" id="KW-0378">Hydrolase</keyword>
<keyword evidence="2 8" id="KW-0479">Metal-binding</keyword>
<evidence type="ECO:0000256" key="6">
    <source>
        <dbReference type="ARBA" id="ARBA00023157"/>
    </source>
</evidence>
<comment type="caution">
    <text evidence="8">Lacks conserved residue(s) required for the propagation of feature annotation.</text>
</comment>
<reference evidence="10 11" key="1">
    <citation type="submission" date="2017-06" db="EMBL/GenBank/DDBJ databases">
        <title>Aedes aegypti genome working group (AGWG) sequencing and assembly.</title>
        <authorList>
            <consortium name="Aedes aegypti Genome Working Group (AGWG)"/>
            <person name="Matthews B.J."/>
        </authorList>
    </citation>
    <scope>NUCLEOTIDE SEQUENCE [LARGE SCALE GENOMIC DNA]</scope>
    <source>
        <strain evidence="10 11">LVP_AGWG</strain>
    </source>
</reference>
<organism evidence="10 11">
    <name type="scientific">Aedes aegypti</name>
    <name type="common">Yellowfever mosquito</name>
    <name type="synonym">Culex aegypti</name>
    <dbReference type="NCBI Taxonomy" id="7159"/>
    <lineage>
        <taxon>Eukaryota</taxon>
        <taxon>Metazoa</taxon>
        <taxon>Ecdysozoa</taxon>
        <taxon>Arthropoda</taxon>
        <taxon>Hexapoda</taxon>
        <taxon>Insecta</taxon>
        <taxon>Pterygota</taxon>
        <taxon>Neoptera</taxon>
        <taxon>Endopterygota</taxon>
        <taxon>Diptera</taxon>
        <taxon>Nematocera</taxon>
        <taxon>Culicoidea</taxon>
        <taxon>Culicidae</taxon>
        <taxon>Culicinae</taxon>
        <taxon>Aedini</taxon>
        <taxon>Aedes</taxon>
        <taxon>Stegomyia</taxon>
    </lineage>
</organism>
<dbReference type="InterPro" id="IPR001590">
    <property type="entry name" value="Peptidase_M12B"/>
</dbReference>
<evidence type="ECO:0000256" key="8">
    <source>
        <dbReference type="PROSITE-ProRule" id="PRU00276"/>
    </source>
</evidence>
<dbReference type="Proteomes" id="UP000008820">
    <property type="component" value="Chromosome 2"/>
</dbReference>
<evidence type="ECO:0000256" key="1">
    <source>
        <dbReference type="ARBA" id="ARBA00022670"/>
    </source>
</evidence>
<feature type="active site" evidence="8">
    <location>
        <position position="423"/>
    </location>
</feature>
<proteinExistence type="predicted"/>
<dbReference type="EnsemblMetazoa" id="AAEL010084-RC">
    <property type="protein sequence ID" value="AAEL010084-PC"/>
    <property type="gene ID" value="AAEL010084"/>
</dbReference>
<evidence type="ECO:0000256" key="2">
    <source>
        <dbReference type="ARBA" id="ARBA00022723"/>
    </source>
</evidence>